<gene>
    <name evidence="1" type="ORF">SPARVUS_LOCUS5897761</name>
</gene>
<keyword evidence="2" id="KW-1185">Reference proteome</keyword>
<organism evidence="1 2">
    <name type="scientific">Staurois parvus</name>
    <dbReference type="NCBI Taxonomy" id="386267"/>
    <lineage>
        <taxon>Eukaryota</taxon>
        <taxon>Metazoa</taxon>
        <taxon>Chordata</taxon>
        <taxon>Craniata</taxon>
        <taxon>Vertebrata</taxon>
        <taxon>Euteleostomi</taxon>
        <taxon>Amphibia</taxon>
        <taxon>Batrachia</taxon>
        <taxon>Anura</taxon>
        <taxon>Neobatrachia</taxon>
        <taxon>Ranoidea</taxon>
        <taxon>Ranidae</taxon>
        <taxon>Staurois</taxon>
    </lineage>
</organism>
<reference evidence="1" key="1">
    <citation type="submission" date="2023-05" db="EMBL/GenBank/DDBJ databases">
        <authorList>
            <person name="Stuckert A."/>
        </authorList>
    </citation>
    <scope>NUCLEOTIDE SEQUENCE</scope>
</reference>
<accession>A0ABN9CZS0</accession>
<name>A0ABN9CZS0_9NEOB</name>
<protein>
    <recommendedName>
        <fullName evidence="3">Secreted protein</fullName>
    </recommendedName>
</protein>
<evidence type="ECO:0008006" key="3">
    <source>
        <dbReference type="Google" id="ProtNLM"/>
    </source>
</evidence>
<sequence>MHMLSLVCIAREVFLFGECMSSAQGQSALSRQRSGVQRKPLHALTSALLKLVIQEETEGVRRGVER</sequence>
<dbReference type="Proteomes" id="UP001162483">
    <property type="component" value="Unassembled WGS sequence"/>
</dbReference>
<evidence type="ECO:0000313" key="1">
    <source>
        <dbReference type="EMBL" id="CAI9564437.1"/>
    </source>
</evidence>
<evidence type="ECO:0000313" key="2">
    <source>
        <dbReference type="Proteomes" id="UP001162483"/>
    </source>
</evidence>
<proteinExistence type="predicted"/>
<comment type="caution">
    <text evidence="1">The sequence shown here is derived from an EMBL/GenBank/DDBJ whole genome shotgun (WGS) entry which is preliminary data.</text>
</comment>
<dbReference type="EMBL" id="CATNWA010013007">
    <property type="protein sequence ID" value="CAI9564437.1"/>
    <property type="molecule type" value="Genomic_DNA"/>
</dbReference>